<dbReference type="AlphaFoldDB" id="A0A964E569"/>
<name>A0A964E569_9PROT</name>
<dbReference type="RefSeq" id="WP_227308759.1">
    <property type="nucleotide sequence ID" value="NZ_JAESVA010000006.1"/>
</dbReference>
<dbReference type="PRINTS" id="PR00368">
    <property type="entry name" value="FADPNR"/>
</dbReference>
<dbReference type="Proteomes" id="UP000721844">
    <property type="component" value="Unassembled WGS sequence"/>
</dbReference>
<evidence type="ECO:0000313" key="1">
    <source>
        <dbReference type="EMBL" id="MCB8882092.1"/>
    </source>
</evidence>
<gene>
    <name evidence="1" type="ORF">ACELLULO517_17740</name>
</gene>
<keyword evidence="2" id="KW-1185">Reference proteome</keyword>
<evidence type="ECO:0000313" key="2">
    <source>
        <dbReference type="Proteomes" id="UP000721844"/>
    </source>
</evidence>
<reference evidence="1 2" key="1">
    <citation type="journal article" date="2021" name="Microorganisms">
        <title>Acidisoma silvae sp. nov. and Acidisomacellulosilytica sp. nov., Two Acidophilic Bacteria Isolated from Decaying Wood, Hydrolyzing Cellulose and Producing Poly-3-hydroxybutyrate.</title>
        <authorList>
            <person name="Mieszkin S."/>
            <person name="Pouder E."/>
            <person name="Uroz S."/>
            <person name="Simon-Colin C."/>
            <person name="Alain K."/>
        </authorList>
    </citation>
    <scope>NUCLEOTIDE SEQUENCE [LARGE SCALE GENOMIC DNA]</scope>
    <source>
        <strain evidence="1 2">HW T5.17</strain>
    </source>
</reference>
<dbReference type="Gene3D" id="3.50.50.60">
    <property type="entry name" value="FAD/NAD(P)-binding domain"/>
    <property type="match status" value="1"/>
</dbReference>
<sequence length="468" mass="49995">MAFAAERFELLIIGGGPGGIATLLAAHKLDQLDSLLSMGLAVVESSDGLGKGSIGNYAINSDSGGGTFVDCLDAAHPTELTRLQTHELTKRLAAAEDKSVPLRDAGRFLSLVGQAIERMIASYPASAVFTRHKAQSARRCEDGWSVEISDLTSGKTRKIIARQLIIASGANQPMQRMAAEQFGGQSLTARCGTRLMQSGEVLTTDGLQRISKNLGKKAKPLVAILGGSTSAAAVAHALLHRLTGVAFGEAGITLMHRRPLRIYYPDRQQALAEGYTEWTEDDVCQISGRVFRFAGFRLDSRELVMQARGIGGRPAEARLRLHQLGADDGEAARILDQADIVVAAMGYRPRGLPLFDRLGVPITLLSQLGPQRPMVDSDCRVLDAKGQALPDVFGIGLAAGFVPRGRLGGEASFRGQANGLWLWQHDVGALIVNAVLAKAHSAPTRNDFLPAAVTSQRETYRSTSIVQG</sequence>
<dbReference type="SUPFAM" id="SSF51905">
    <property type="entry name" value="FAD/NAD(P)-binding domain"/>
    <property type="match status" value="1"/>
</dbReference>
<accession>A0A964E569</accession>
<dbReference type="EMBL" id="JAESVA010000006">
    <property type="protein sequence ID" value="MCB8882092.1"/>
    <property type="molecule type" value="Genomic_DNA"/>
</dbReference>
<dbReference type="InterPro" id="IPR036188">
    <property type="entry name" value="FAD/NAD-bd_sf"/>
</dbReference>
<protein>
    <submittedName>
        <fullName evidence="1">FAD-dependent oxidoreductase</fullName>
    </submittedName>
</protein>
<comment type="caution">
    <text evidence="1">The sequence shown here is derived from an EMBL/GenBank/DDBJ whole genome shotgun (WGS) entry which is preliminary data.</text>
</comment>
<proteinExistence type="predicted"/>
<organism evidence="1 2">
    <name type="scientific">Acidisoma cellulosilyticum</name>
    <dbReference type="NCBI Taxonomy" id="2802395"/>
    <lineage>
        <taxon>Bacteria</taxon>
        <taxon>Pseudomonadati</taxon>
        <taxon>Pseudomonadota</taxon>
        <taxon>Alphaproteobacteria</taxon>
        <taxon>Acetobacterales</taxon>
        <taxon>Acidocellaceae</taxon>
        <taxon>Acidisoma</taxon>
    </lineage>
</organism>